<accession>A0ABQ8AH94</accession>
<evidence type="ECO:0000256" key="2">
    <source>
        <dbReference type="SAM" id="Phobius"/>
    </source>
</evidence>
<proteinExistence type="predicted"/>
<comment type="caution">
    <text evidence="3">The sequence shown here is derived from an EMBL/GenBank/DDBJ whole genome shotgun (WGS) entry which is preliminary data.</text>
</comment>
<protein>
    <submittedName>
        <fullName evidence="3">Uncharacterized protein</fullName>
    </submittedName>
</protein>
<feature type="non-terminal residue" evidence="3">
    <location>
        <position position="1"/>
    </location>
</feature>
<dbReference type="Proteomes" id="UP000824890">
    <property type="component" value="Unassembled WGS sequence"/>
</dbReference>
<name>A0ABQ8AH94_BRANA</name>
<sequence length="340" mass="38718">KRHDCLRRVRVRAAAGGPLSPLAFPLPFAGCRISVLSPICLWICGWVTLPWEDAREFFQIWGPLCFWWFHGEATRRFSWQLVFPFVYGGWFLGFLRRRHGPAPSSRSQVNSGASSDRSWSSMAACERYARPLHFRTLLHGFCYSSALLLADVNRLVTKGKAVLGLSFPPRCLLLTAIASTCSFGEGFTRRWRDIQTGFDGTAKPCGKYLDFSPMAVMCFIYRERYKFRGVHWKLATPETSRELPASEATRRTSLSQEPRRRLRTATDIKHGVEEQKVLKCVLVNQRGSHIKIHHTEEDLGCEEGCTESQSHSTHRTSGKLLVDRHRNMPGLLSELLYPAD</sequence>
<organism evidence="3 4">
    <name type="scientific">Brassica napus</name>
    <name type="common">Rape</name>
    <dbReference type="NCBI Taxonomy" id="3708"/>
    <lineage>
        <taxon>Eukaryota</taxon>
        <taxon>Viridiplantae</taxon>
        <taxon>Streptophyta</taxon>
        <taxon>Embryophyta</taxon>
        <taxon>Tracheophyta</taxon>
        <taxon>Spermatophyta</taxon>
        <taxon>Magnoliopsida</taxon>
        <taxon>eudicotyledons</taxon>
        <taxon>Gunneridae</taxon>
        <taxon>Pentapetalae</taxon>
        <taxon>rosids</taxon>
        <taxon>malvids</taxon>
        <taxon>Brassicales</taxon>
        <taxon>Brassicaceae</taxon>
        <taxon>Brassiceae</taxon>
        <taxon>Brassica</taxon>
    </lineage>
</organism>
<feature type="transmembrane region" description="Helical" evidence="2">
    <location>
        <begin position="77"/>
        <end position="95"/>
    </location>
</feature>
<feature type="region of interest" description="Disordered" evidence="1">
    <location>
        <begin position="241"/>
        <end position="260"/>
    </location>
</feature>
<gene>
    <name evidence="3" type="ORF">HID58_054007</name>
</gene>
<reference evidence="3 4" key="1">
    <citation type="submission" date="2021-05" db="EMBL/GenBank/DDBJ databases">
        <title>Genome Assembly of Synthetic Allotetraploid Brassica napus Reveals Homoeologous Exchanges between Subgenomes.</title>
        <authorList>
            <person name="Davis J.T."/>
        </authorList>
    </citation>
    <scope>NUCLEOTIDE SEQUENCE [LARGE SCALE GENOMIC DNA]</scope>
    <source>
        <strain evidence="4">cv. Da-Ae</strain>
        <tissue evidence="3">Seedling</tissue>
    </source>
</reference>
<keyword evidence="4" id="KW-1185">Reference proteome</keyword>
<evidence type="ECO:0000313" key="3">
    <source>
        <dbReference type="EMBL" id="KAH0891578.1"/>
    </source>
</evidence>
<dbReference type="EMBL" id="JAGKQM010000013">
    <property type="protein sequence ID" value="KAH0891578.1"/>
    <property type="molecule type" value="Genomic_DNA"/>
</dbReference>
<evidence type="ECO:0000256" key="1">
    <source>
        <dbReference type="SAM" id="MobiDB-lite"/>
    </source>
</evidence>
<keyword evidence="2" id="KW-0812">Transmembrane</keyword>
<keyword evidence="2" id="KW-0472">Membrane</keyword>
<evidence type="ECO:0000313" key="4">
    <source>
        <dbReference type="Proteomes" id="UP000824890"/>
    </source>
</evidence>
<keyword evidence="2" id="KW-1133">Transmembrane helix</keyword>